<evidence type="ECO:0000256" key="1">
    <source>
        <dbReference type="ARBA" id="ARBA00000903"/>
    </source>
</evidence>
<keyword evidence="9" id="KW-0808">Transferase</keyword>
<reference evidence="12" key="1">
    <citation type="submission" date="2019-05" db="EMBL/GenBank/DDBJ databases">
        <authorList>
            <person name="Zhang S."/>
            <person name="Liu J."/>
        </authorList>
    </citation>
    <scope>NUCLEOTIDE SEQUENCE [LARGE SCALE GENOMIC DNA]</scope>
</reference>
<evidence type="ECO:0000256" key="10">
    <source>
        <dbReference type="ARBA" id="ARBA00022691"/>
    </source>
</evidence>
<dbReference type="GO" id="GO:0032259">
    <property type="term" value="P:methylation"/>
    <property type="evidence" value="ECO:0007669"/>
    <property type="project" value="UniProtKB-KW"/>
</dbReference>
<evidence type="ECO:0000256" key="11">
    <source>
        <dbReference type="ARBA" id="ARBA00031278"/>
    </source>
</evidence>
<organism evidence="12 13">
    <name type="scientific">Bos mutus grunniens</name>
    <name type="common">Wild yak</name>
    <name type="synonym">Bos grunniens</name>
    <dbReference type="NCBI Taxonomy" id="30521"/>
    <lineage>
        <taxon>Eukaryota</taxon>
        <taxon>Metazoa</taxon>
        <taxon>Chordata</taxon>
        <taxon>Craniata</taxon>
        <taxon>Vertebrata</taxon>
        <taxon>Euteleostomi</taxon>
        <taxon>Mammalia</taxon>
        <taxon>Eutheria</taxon>
        <taxon>Laurasiatheria</taxon>
        <taxon>Artiodactyla</taxon>
        <taxon>Ruminantia</taxon>
        <taxon>Pecora</taxon>
        <taxon>Bovidae</taxon>
        <taxon>Bovinae</taxon>
        <taxon>Bos</taxon>
    </lineage>
</organism>
<evidence type="ECO:0000313" key="12">
    <source>
        <dbReference type="Ensembl" id="ENSBGRP00000012744.1"/>
    </source>
</evidence>
<dbReference type="Gene3D" id="3.40.50.150">
    <property type="entry name" value="Vaccinia Virus protein VP39"/>
    <property type="match status" value="1"/>
</dbReference>
<comment type="subunit">
    <text evidence="4">Monomer.</text>
</comment>
<proteinExistence type="inferred from homology"/>
<dbReference type="FunFam" id="3.40.50.150:FF:000101">
    <property type="entry name" value="Thiopurine S-methyltransferase"/>
    <property type="match status" value="1"/>
</dbReference>
<evidence type="ECO:0000313" key="13">
    <source>
        <dbReference type="Proteomes" id="UP000694520"/>
    </source>
</evidence>
<dbReference type="InterPro" id="IPR008854">
    <property type="entry name" value="TPMT"/>
</dbReference>
<reference evidence="12" key="3">
    <citation type="submission" date="2025-09" db="UniProtKB">
        <authorList>
            <consortium name="Ensembl"/>
        </authorList>
    </citation>
    <scope>IDENTIFICATION</scope>
</reference>
<dbReference type="Ensembl" id="ENSBGRT00000014696.1">
    <property type="protein sequence ID" value="ENSBGRP00000012744.1"/>
    <property type="gene ID" value="ENSBGRG00000008032.1"/>
</dbReference>
<dbReference type="AlphaFoldDB" id="A0A8B9WU99"/>
<name>A0A8B9WU99_BOSMU</name>
<comment type="catalytic activity">
    <reaction evidence="1">
        <text>S-adenosyl-L-methionine + a thiopurine = S-adenosyl-L-homocysteine + a thiopurine S-methylether.</text>
        <dbReference type="EC" id="2.1.1.67"/>
    </reaction>
</comment>
<dbReference type="PROSITE" id="PS51585">
    <property type="entry name" value="SAM_MT_TPMT"/>
    <property type="match status" value="1"/>
</dbReference>
<dbReference type="GO" id="GO:0008119">
    <property type="term" value="F:thiopurine S-methyltransferase activity"/>
    <property type="evidence" value="ECO:0007669"/>
    <property type="project" value="UniProtKB-EC"/>
</dbReference>
<evidence type="ECO:0000256" key="7">
    <source>
        <dbReference type="ARBA" id="ARBA00022490"/>
    </source>
</evidence>
<evidence type="ECO:0000256" key="8">
    <source>
        <dbReference type="ARBA" id="ARBA00022603"/>
    </source>
</evidence>
<accession>A0A8B9WU99</accession>
<dbReference type="EC" id="2.1.1.67" evidence="5"/>
<evidence type="ECO:0000256" key="2">
    <source>
        <dbReference type="ARBA" id="ARBA00004496"/>
    </source>
</evidence>
<evidence type="ECO:0000256" key="5">
    <source>
        <dbReference type="ARBA" id="ARBA00011905"/>
    </source>
</evidence>
<evidence type="ECO:0000256" key="9">
    <source>
        <dbReference type="ARBA" id="ARBA00022679"/>
    </source>
</evidence>
<dbReference type="InterPro" id="IPR029063">
    <property type="entry name" value="SAM-dependent_MTases_sf"/>
</dbReference>
<dbReference type="Proteomes" id="UP000694520">
    <property type="component" value="Chromosome 24"/>
</dbReference>
<evidence type="ECO:0000256" key="6">
    <source>
        <dbReference type="ARBA" id="ARBA00017854"/>
    </source>
</evidence>
<dbReference type="PANTHER" id="PTHR10259">
    <property type="entry name" value="THIOPURINE S-METHYLTRANSFERASE"/>
    <property type="match status" value="1"/>
</dbReference>
<comment type="subcellular location">
    <subcellularLocation>
        <location evidence="2">Cytoplasm</location>
    </subcellularLocation>
</comment>
<evidence type="ECO:0000256" key="4">
    <source>
        <dbReference type="ARBA" id="ARBA00011245"/>
    </source>
</evidence>
<dbReference type="GeneTree" id="ENSGT00390000016823"/>
<keyword evidence="13" id="KW-1185">Reference proteome</keyword>
<keyword evidence="7" id="KW-0963">Cytoplasm</keyword>
<dbReference type="PANTHER" id="PTHR10259:SF11">
    <property type="entry name" value="THIOPURINE S-METHYLTRANSFERASE"/>
    <property type="match status" value="1"/>
</dbReference>
<dbReference type="Pfam" id="PF05724">
    <property type="entry name" value="TPMT"/>
    <property type="match status" value="1"/>
</dbReference>
<dbReference type="GO" id="GO:0005737">
    <property type="term" value="C:cytoplasm"/>
    <property type="evidence" value="ECO:0007669"/>
    <property type="project" value="UniProtKB-SubCell"/>
</dbReference>
<protein>
    <recommendedName>
        <fullName evidence="6">Thiopurine S-methyltransferase</fullName>
        <ecNumber evidence="5">2.1.1.67</ecNumber>
    </recommendedName>
    <alternativeName>
        <fullName evidence="11">Thiopurine methyltransferase</fullName>
    </alternativeName>
</protein>
<keyword evidence="8" id="KW-0489">Methyltransferase</keyword>
<comment type="similarity">
    <text evidence="3">Belongs to the class I-like SAM-binding methyltransferase superfamily. TPMT family.</text>
</comment>
<reference evidence="12" key="2">
    <citation type="submission" date="2025-08" db="UniProtKB">
        <authorList>
            <consortium name="Ensembl"/>
        </authorList>
    </citation>
    <scope>IDENTIFICATION</scope>
</reference>
<dbReference type="SUPFAM" id="SSF53335">
    <property type="entry name" value="S-adenosyl-L-methionine-dependent methyltransferases"/>
    <property type="match status" value="1"/>
</dbReference>
<sequence>MGDSRALLDSEEYPNTEAQKDRVLTLEEWQEKWVNHKTGFHQEQGHQLLKKYLDTFLKGEKALRVFFPLCGKAVEMKWFADRGHSVVGVEISELGIRDFFMEQNLSYSEEPIMEIPGAKIFKSSSGNISLYCCNLFDLPRANIGKFDRIWDRGALVAVNPSDRKRYSDVMLSLTRPGFRYLLSVLSYDPTKHAGKVSFLFFFRLPCFLISMTEIALFSPTLSHGRHPAYIHEVCVSRDGGMGCVGLMPTNTNTSS</sequence>
<keyword evidence="10" id="KW-0949">S-adenosyl-L-methionine</keyword>
<evidence type="ECO:0000256" key="3">
    <source>
        <dbReference type="ARBA" id="ARBA00008145"/>
    </source>
</evidence>